<dbReference type="HOGENOM" id="CLU_023205_0_3_1"/>
<comment type="similarity">
    <text evidence="1">Belongs to the aldo/keto reductase family.</text>
</comment>
<keyword evidence="3" id="KW-0560">Oxidoreductase</keyword>
<evidence type="ECO:0000256" key="3">
    <source>
        <dbReference type="ARBA" id="ARBA00023002"/>
    </source>
</evidence>
<sequence>MAIEEAISLGYFYIDGAEVYGSEREIGPANKESGVARGKLFVTTKVITNISDIPLAIDASLEKLQLTMQICVWAETENAKESGKARSIGVSNFRQRELEAVLKTARIIPAINQIEYHPYLEHGDTVLLKEKRGIRNVAYDPLPPATTAKGGPLDGILAGLAKKYAVTEVEVLLRWCIDRGAIAITTSSKRSRLMGYICTLQFSLTPAEIGSISGRFSMIK</sequence>
<dbReference type="PRINTS" id="PR00069">
    <property type="entry name" value="ALDKETRDTASE"/>
</dbReference>
<dbReference type="PANTHER" id="PTHR43827:SF3">
    <property type="entry name" value="NADP-DEPENDENT OXIDOREDUCTASE DOMAIN-CONTAINING PROTEIN"/>
    <property type="match status" value="1"/>
</dbReference>
<dbReference type="PANTHER" id="PTHR43827">
    <property type="entry name" value="2,5-DIKETO-D-GLUCONIC ACID REDUCTASE"/>
    <property type="match status" value="1"/>
</dbReference>
<dbReference type="InterPro" id="IPR020471">
    <property type="entry name" value="AKR"/>
</dbReference>
<dbReference type="Proteomes" id="UP000002624">
    <property type="component" value="Unassembled WGS sequence"/>
</dbReference>
<evidence type="ECO:0000259" key="4">
    <source>
        <dbReference type="Pfam" id="PF00248"/>
    </source>
</evidence>
<proteinExistence type="inferred from homology"/>
<dbReference type="VEuPathDB" id="FungiDB:HCDG_08692"/>
<organism evidence="5 6">
    <name type="scientific">Ajellomyces capsulatus (strain H143)</name>
    <name type="common">Darling's disease fungus</name>
    <name type="synonym">Histoplasma capsulatum</name>
    <dbReference type="NCBI Taxonomy" id="544712"/>
    <lineage>
        <taxon>Eukaryota</taxon>
        <taxon>Fungi</taxon>
        <taxon>Dikarya</taxon>
        <taxon>Ascomycota</taxon>
        <taxon>Pezizomycotina</taxon>
        <taxon>Eurotiomycetes</taxon>
        <taxon>Eurotiomycetidae</taxon>
        <taxon>Onygenales</taxon>
        <taxon>Ajellomycetaceae</taxon>
        <taxon>Histoplasma</taxon>
    </lineage>
</organism>
<evidence type="ECO:0000256" key="1">
    <source>
        <dbReference type="ARBA" id="ARBA00007905"/>
    </source>
</evidence>
<evidence type="ECO:0000313" key="6">
    <source>
        <dbReference type="Proteomes" id="UP000002624"/>
    </source>
</evidence>
<dbReference type="EMBL" id="GG692435">
    <property type="protein sequence ID" value="EER37241.1"/>
    <property type="molecule type" value="Genomic_DNA"/>
</dbReference>
<dbReference type="InterPro" id="IPR036812">
    <property type="entry name" value="NAD(P)_OxRdtase_dom_sf"/>
</dbReference>
<dbReference type="eggNOG" id="KOG1577">
    <property type="taxonomic scope" value="Eukaryota"/>
</dbReference>
<gene>
    <name evidence="5" type="ORF">HCDG_08692</name>
</gene>
<dbReference type="Gene3D" id="3.20.20.100">
    <property type="entry name" value="NADP-dependent oxidoreductase domain"/>
    <property type="match status" value="1"/>
</dbReference>
<keyword evidence="2" id="KW-0521">NADP</keyword>
<dbReference type="Pfam" id="PF00248">
    <property type="entry name" value="Aldo_ket_red"/>
    <property type="match status" value="1"/>
</dbReference>
<accession>C6HQM0</accession>
<dbReference type="STRING" id="544712.C6HQM0"/>
<evidence type="ECO:0000313" key="5">
    <source>
        <dbReference type="EMBL" id="EER37241.1"/>
    </source>
</evidence>
<reference evidence="6" key="1">
    <citation type="submission" date="2009-05" db="EMBL/GenBank/DDBJ databases">
        <title>The genome sequence of Ajellomyces capsulatus strain H143.</title>
        <authorList>
            <person name="Champion M."/>
            <person name="Cuomo C.A."/>
            <person name="Ma L.-J."/>
            <person name="Henn M.R."/>
            <person name="Sil A."/>
            <person name="Goldman B."/>
            <person name="Young S.K."/>
            <person name="Kodira C.D."/>
            <person name="Zeng Q."/>
            <person name="Koehrsen M."/>
            <person name="Alvarado L."/>
            <person name="Berlin A.M."/>
            <person name="Borenstein D."/>
            <person name="Chen Z."/>
            <person name="Engels R."/>
            <person name="Freedman E."/>
            <person name="Gellesch M."/>
            <person name="Goldberg J."/>
            <person name="Griggs A."/>
            <person name="Gujja S."/>
            <person name="Heiman D.I."/>
            <person name="Hepburn T.A."/>
            <person name="Howarth C."/>
            <person name="Jen D."/>
            <person name="Larson L."/>
            <person name="Lewis B."/>
            <person name="Mehta T."/>
            <person name="Park D."/>
            <person name="Pearson M."/>
            <person name="Roberts A."/>
            <person name="Saif S."/>
            <person name="Shea T.D."/>
            <person name="Shenoy N."/>
            <person name="Sisk P."/>
            <person name="Stolte C."/>
            <person name="Sykes S."/>
            <person name="Walk T."/>
            <person name="White J."/>
            <person name="Yandava C."/>
            <person name="Klein B."/>
            <person name="McEwen J.G."/>
            <person name="Puccia R."/>
            <person name="Goldman G.H."/>
            <person name="Felipe M.S."/>
            <person name="Nino-Vega G."/>
            <person name="San-Blas G."/>
            <person name="Taylor J.W."/>
            <person name="Mendoza L."/>
            <person name="Galagan J.E."/>
            <person name="Nusbaum C."/>
            <person name="Birren B.W."/>
        </authorList>
    </citation>
    <scope>NUCLEOTIDE SEQUENCE [LARGE SCALE GENOMIC DNA]</scope>
    <source>
        <strain evidence="6">H143</strain>
    </source>
</reference>
<dbReference type="GO" id="GO:0016616">
    <property type="term" value="F:oxidoreductase activity, acting on the CH-OH group of donors, NAD or NADP as acceptor"/>
    <property type="evidence" value="ECO:0007669"/>
    <property type="project" value="UniProtKB-ARBA"/>
</dbReference>
<name>C6HQM0_AJECH</name>
<evidence type="ECO:0000256" key="2">
    <source>
        <dbReference type="ARBA" id="ARBA00022857"/>
    </source>
</evidence>
<dbReference type="OrthoDB" id="416253at2759"/>
<dbReference type="InterPro" id="IPR023210">
    <property type="entry name" value="NADP_OxRdtase_dom"/>
</dbReference>
<dbReference type="SUPFAM" id="SSF51430">
    <property type="entry name" value="NAD(P)-linked oxidoreductase"/>
    <property type="match status" value="1"/>
</dbReference>
<dbReference type="OMA" id="AWKAMEG"/>
<feature type="domain" description="NADP-dependent oxidoreductase" evidence="4">
    <location>
        <begin position="3"/>
        <end position="212"/>
    </location>
</feature>
<protein>
    <submittedName>
        <fullName evidence="5">NADPH-dependent alpha-keto amide reductase</fullName>
    </submittedName>
</protein>
<dbReference type="AlphaFoldDB" id="C6HQM0"/>